<protein>
    <recommendedName>
        <fullName evidence="3">Transposase</fullName>
    </recommendedName>
</protein>
<dbReference type="Proteomes" id="UP001456513">
    <property type="component" value="Unassembled WGS sequence"/>
</dbReference>
<keyword evidence="2" id="KW-1185">Reference proteome</keyword>
<dbReference type="EMBL" id="JBBPCN010000001">
    <property type="protein sequence ID" value="MEK8071173.1"/>
    <property type="molecule type" value="Genomic_DNA"/>
</dbReference>
<evidence type="ECO:0000313" key="2">
    <source>
        <dbReference type="Proteomes" id="UP001456513"/>
    </source>
</evidence>
<evidence type="ECO:0000313" key="1">
    <source>
        <dbReference type="EMBL" id="MEK8071173.1"/>
    </source>
</evidence>
<comment type="caution">
    <text evidence="1">The sequence shown here is derived from an EMBL/GenBank/DDBJ whole genome shotgun (WGS) entry which is preliminary data.</text>
</comment>
<reference evidence="1 2" key="1">
    <citation type="submission" date="2024-03" db="EMBL/GenBank/DDBJ databases">
        <title>Rhodococcus navarretei sp. nov. and Pseudarthrobacter quantumdoti sp. nov., two new species with the ability to biosynthesize Quantum Dots isolated from soil samples at Union Glacier, Antarctica.</title>
        <authorList>
            <person name="Vargas M."/>
        </authorList>
    </citation>
    <scope>NUCLEOTIDE SEQUENCE [LARGE SCALE GENOMIC DNA]</scope>
    <source>
        <strain evidence="1 2">EXRC-4A-4</strain>
    </source>
</reference>
<name>A0ABU9CYA3_9NOCA</name>
<sequence>MSGSGRVCGLVDCLKLDSGDSTNDERTRAYVARRTVEGKSPREVRRCLKRHIAQEIYSLLTDPKPVQGTDDLGPLRHRAGMSTQCRADHFAVSLTTISRTERAIKPNHEFAARYHDWSTGQLTETA</sequence>
<proteinExistence type="predicted"/>
<organism evidence="1 2">
    <name type="scientific">Rhodococcus navarretei</name>
    <dbReference type="NCBI Taxonomy" id="3128981"/>
    <lineage>
        <taxon>Bacteria</taxon>
        <taxon>Bacillati</taxon>
        <taxon>Actinomycetota</taxon>
        <taxon>Actinomycetes</taxon>
        <taxon>Mycobacteriales</taxon>
        <taxon>Nocardiaceae</taxon>
        <taxon>Rhodococcus</taxon>
    </lineage>
</organism>
<evidence type="ECO:0008006" key="3">
    <source>
        <dbReference type="Google" id="ProtNLM"/>
    </source>
</evidence>
<accession>A0ABU9CYA3</accession>
<gene>
    <name evidence="1" type="ORF">AABD04_10015</name>
</gene>
<dbReference type="RefSeq" id="WP_341441073.1">
    <property type="nucleotide sequence ID" value="NZ_JBBPCN010000001.1"/>
</dbReference>